<dbReference type="PROSITE" id="PS00198">
    <property type="entry name" value="4FE4S_FER_1"/>
    <property type="match status" value="1"/>
</dbReference>
<feature type="domain" description="4Fe-4S ferredoxin-type" evidence="4">
    <location>
        <begin position="57"/>
        <end position="86"/>
    </location>
</feature>
<dbReference type="SUPFAM" id="SSF46548">
    <property type="entry name" value="alpha-helical ferredoxin"/>
    <property type="match status" value="1"/>
</dbReference>
<dbReference type="InterPro" id="IPR017900">
    <property type="entry name" value="4Fe4S_Fe_S_CS"/>
</dbReference>
<dbReference type="PANTHER" id="PTHR43063">
    <property type="entry name" value="4FE-4S CLUSTER CONTAINING PARA FAMILY ATPASE PROTEIN"/>
    <property type="match status" value="1"/>
</dbReference>
<dbReference type="PROSITE" id="PS51379">
    <property type="entry name" value="4FE4S_FER_2"/>
    <property type="match status" value="2"/>
</dbReference>
<accession>A0A9W6GJZ0</accession>
<dbReference type="SUPFAM" id="SSF52540">
    <property type="entry name" value="P-loop containing nucleoside triphosphate hydrolases"/>
    <property type="match status" value="1"/>
</dbReference>
<dbReference type="AlphaFoldDB" id="A0A9W6GJZ0"/>
<dbReference type="Pfam" id="PF01656">
    <property type="entry name" value="CbiA"/>
    <property type="match status" value="1"/>
</dbReference>
<dbReference type="Gene3D" id="3.40.50.300">
    <property type="entry name" value="P-loop containing nucleotide triphosphate hydrolases"/>
    <property type="match status" value="1"/>
</dbReference>
<keyword evidence="2" id="KW-0408">Iron</keyword>
<dbReference type="GO" id="GO:0046872">
    <property type="term" value="F:metal ion binding"/>
    <property type="evidence" value="ECO:0007669"/>
    <property type="project" value="UniProtKB-KW"/>
</dbReference>
<dbReference type="Pfam" id="PF00037">
    <property type="entry name" value="Fer4"/>
    <property type="match status" value="2"/>
</dbReference>
<feature type="domain" description="4Fe-4S ferredoxin-type" evidence="4">
    <location>
        <begin position="87"/>
        <end position="115"/>
    </location>
</feature>
<dbReference type="Proteomes" id="UP001144471">
    <property type="component" value="Unassembled WGS sequence"/>
</dbReference>
<reference evidence="5" key="1">
    <citation type="submission" date="2022-12" db="EMBL/GenBank/DDBJ databases">
        <title>Reference genome sequencing for broad-spectrum identification of bacterial and archaeal isolates by mass spectrometry.</title>
        <authorList>
            <person name="Sekiguchi Y."/>
            <person name="Tourlousse D.M."/>
        </authorList>
    </citation>
    <scope>NUCLEOTIDE SEQUENCE</scope>
    <source>
        <strain evidence="5">10succ1</strain>
    </source>
</reference>
<evidence type="ECO:0000256" key="2">
    <source>
        <dbReference type="ARBA" id="ARBA00023004"/>
    </source>
</evidence>
<organism evidence="5 6">
    <name type="scientific">Propionigenium maris DSM 9537</name>
    <dbReference type="NCBI Taxonomy" id="1123000"/>
    <lineage>
        <taxon>Bacteria</taxon>
        <taxon>Fusobacteriati</taxon>
        <taxon>Fusobacteriota</taxon>
        <taxon>Fusobacteriia</taxon>
        <taxon>Fusobacteriales</taxon>
        <taxon>Fusobacteriaceae</taxon>
        <taxon>Propionigenium</taxon>
    </lineage>
</organism>
<dbReference type="InterPro" id="IPR017896">
    <property type="entry name" value="4Fe4S_Fe-S-bd"/>
</dbReference>
<dbReference type="Gene3D" id="3.30.70.20">
    <property type="match status" value="1"/>
</dbReference>
<dbReference type="GO" id="GO:0051536">
    <property type="term" value="F:iron-sulfur cluster binding"/>
    <property type="evidence" value="ECO:0007669"/>
    <property type="project" value="UniProtKB-KW"/>
</dbReference>
<evidence type="ECO:0000256" key="1">
    <source>
        <dbReference type="ARBA" id="ARBA00022723"/>
    </source>
</evidence>
<evidence type="ECO:0000313" key="5">
    <source>
        <dbReference type="EMBL" id="GLI55350.1"/>
    </source>
</evidence>
<dbReference type="InterPro" id="IPR027417">
    <property type="entry name" value="P-loop_NTPase"/>
</dbReference>
<evidence type="ECO:0000313" key="6">
    <source>
        <dbReference type="Proteomes" id="UP001144471"/>
    </source>
</evidence>
<keyword evidence="3" id="KW-0411">Iron-sulfur</keyword>
<dbReference type="PANTHER" id="PTHR43063:SF1">
    <property type="entry name" value="4FE-4S CLUSTER CONTAINING PARA FAMILY ATPASE PROTEIN"/>
    <property type="match status" value="1"/>
</dbReference>
<keyword evidence="6" id="KW-1185">Reference proteome</keyword>
<gene>
    <name evidence="5" type="ORF">PM10SUCC1_08640</name>
</gene>
<name>A0A9W6GJZ0_9FUSO</name>
<dbReference type="InterPro" id="IPR002586">
    <property type="entry name" value="CobQ/CobB/MinD/ParA_Nub-bd_dom"/>
</dbReference>
<proteinExistence type="predicted"/>
<keyword evidence="1" id="KW-0479">Metal-binding</keyword>
<sequence length="284" mass="30991">MKIAVLSGKGGTGKTTVTANLAVNLPGCIAVDTDVEEPNLHIFLSPEINIQEGVETEYPVVDAEKCILCGRCGDFCRYNAIIPAKNQVLVFKESCHDCGGCKVVCPSGAIEYKKREIGRISTGSSGSGIPVKYGELNVGEMSGVKIIGQMKNSVEDEELVIIDSPPGTSCATVAAVENVDYALVVSEPTPFGVSDMKMVVEMLRNLEIPFGVVVNKAGLGDKEIYEYCEVEGIQILEEIPYNRKIAELYARGVLFSEKIQGYNKRFLDLYRKITEFEGRKDSDR</sequence>
<dbReference type="CDD" id="cd03110">
    <property type="entry name" value="SIMIBI_bact_arch"/>
    <property type="match status" value="1"/>
</dbReference>
<comment type="caution">
    <text evidence="5">The sequence shown here is derived from an EMBL/GenBank/DDBJ whole genome shotgun (WGS) entry which is preliminary data.</text>
</comment>
<evidence type="ECO:0000256" key="3">
    <source>
        <dbReference type="ARBA" id="ARBA00023014"/>
    </source>
</evidence>
<dbReference type="RefSeq" id="WP_281833739.1">
    <property type="nucleotide sequence ID" value="NZ_BSDY01000003.1"/>
</dbReference>
<evidence type="ECO:0000259" key="4">
    <source>
        <dbReference type="PROSITE" id="PS51379"/>
    </source>
</evidence>
<protein>
    <submittedName>
        <fullName evidence="5">(4Fe-4S)-binding protein</fullName>
    </submittedName>
</protein>
<dbReference type="EMBL" id="BSDY01000003">
    <property type="protein sequence ID" value="GLI55350.1"/>
    <property type="molecule type" value="Genomic_DNA"/>
</dbReference>